<evidence type="ECO:0000313" key="2">
    <source>
        <dbReference type="EMBL" id="CAG7723424.1"/>
    </source>
</evidence>
<reference evidence="2" key="1">
    <citation type="submission" date="2021-06" db="EMBL/GenBank/DDBJ databases">
        <authorList>
            <person name="Hodson N. C."/>
            <person name="Mongue J. A."/>
            <person name="Jaron S. K."/>
        </authorList>
    </citation>
    <scope>NUCLEOTIDE SEQUENCE</scope>
</reference>
<dbReference type="PANTHER" id="PTHR34932:SF1">
    <property type="entry name" value="TRPL TRANSLOCATION DEFECT PROTEIN 14"/>
    <property type="match status" value="1"/>
</dbReference>
<dbReference type="InterPro" id="IPR038727">
    <property type="entry name" value="NadR/Ttd14_AAA_dom"/>
</dbReference>
<dbReference type="PANTHER" id="PTHR34932">
    <property type="entry name" value="TRPL TRANSLOCATION DEFECT PROTEIN 14"/>
    <property type="match status" value="1"/>
</dbReference>
<evidence type="ECO:0000259" key="1">
    <source>
        <dbReference type="Pfam" id="PF13521"/>
    </source>
</evidence>
<name>A0A8J2NX63_9HEXA</name>
<dbReference type="OrthoDB" id="6375174at2759"/>
<dbReference type="InterPro" id="IPR053227">
    <property type="entry name" value="TRPL-trafficking_regulator"/>
</dbReference>
<dbReference type="GO" id="GO:0005525">
    <property type="term" value="F:GTP binding"/>
    <property type="evidence" value="ECO:0007669"/>
    <property type="project" value="TreeGrafter"/>
</dbReference>
<comment type="caution">
    <text evidence="2">The sequence shown here is derived from an EMBL/GenBank/DDBJ whole genome shotgun (WGS) entry which is preliminary data.</text>
</comment>
<gene>
    <name evidence="2" type="ORF">AFUS01_LOCUS12513</name>
</gene>
<proteinExistence type="predicted"/>
<dbReference type="Pfam" id="PF13521">
    <property type="entry name" value="AAA_28"/>
    <property type="match status" value="1"/>
</dbReference>
<dbReference type="EMBL" id="CAJVCH010098986">
    <property type="protein sequence ID" value="CAG7723424.1"/>
    <property type="molecule type" value="Genomic_DNA"/>
</dbReference>
<sequence>MDSQVLVRAIIYFSSLGLNTDCESTFFSHEGYKTDQIGLKQRRRTTLLALRRSCTVPTGLLLLGPLLSTHCTTTFQNGNGTNDVAVNGVNGDYVEELVKASGSNRTKIGKKVYKVVLTGGPCGGKTTCQTRLCTFFENLGWKVLRVPETATVLLGGGIKFSELTEEQGVDFQEELLRTMMQIESVFFDVAEKLNRDVLVICDRGTMDASAFISSEQWERILQKNGWNEIELRDTRYNQIIHMVSAANGAEEFYTLEDHAARSEGLDLARELDHKAAQAWVGHPYFDVVDNSTDFETKIYRMIEVVCSKLGVNVQDRLQQNSKKQKFLVRGPLPPNHAFPSGFQDFSIFHDYLKVSGPRMQARLRKRGQKGRWTYTYTVRKPELNNQIVEVKTALSHRDYLNMLAQKDHKHMTVCKTRRCFLHNDQYFQLDIYKQPSHPRCKGLILLETYSTVSGNELYNRLPLFLNIVKEVTGDASYSMFNLSLKDSWHNNQHFCKSLSCQATDSNGSECTSETNLSVSHSVKSKFTDFVYSEIDALLKCNKPGPRSFSQVIPIL</sequence>
<keyword evidence="3" id="KW-1185">Reference proteome</keyword>
<dbReference type="Proteomes" id="UP000708208">
    <property type="component" value="Unassembled WGS sequence"/>
</dbReference>
<protein>
    <recommendedName>
        <fullName evidence="1">NadR/Ttd14 AAA domain-containing protein</fullName>
    </recommendedName>
</protein>
<dbReference type="FunFam" id="3.40.50.300:FF:001321">
    <property type="entry name" value="Uncharacterized protein, isoform B"/>
    <property type="match status" value="1"/>
</dbReference>
<dbReference type="GO" id="GO:0070300">
    <property type="term" value="F:phosphatidic acid binding"/>
    <property type="evidence" value="ECO:0007669"/>
    <property type="project" value="TreeGrafter"/>
</dbReference>
<evidence type="ECO:0000313" key="3">
    <source>
        <dbReference type="Proteomes" id="UP000708208"/>
    </source>
</evidence>
<accession>A0A8J2NX63</accession>
<dbReference type="GO" id="GO:0045494">
    <property type="term" value="P:photoreceptor cell maintenance"/>
    <property type="evidence" value="ECO:0007669"/>
    <property type="project" value="TreeGrafter"/>
</dbReference>
<dbReference type="GO" id="GO:0035091">
    <property type="term" value="F:phosphatidylinositol binding"/>
    <property type="evidence" value="ECO:0007669"/>
    <property type="project" value="TreeGrafter"/>
</dbReference>
<feature type="domain" description="NadR/Ttd14 AAA" evidence="1">
    <location>
        <begin position="114"/>
        <end position="296"/>
    </location>
</feature>
<organism evidence="2 3">
    <name type="scientific">Allacma fusca</name>
    <dbReference type="NCBI Taxonomy" id="39272"/>
    <lineage>
        <taxon>Eukaryota</taxon>
        <taxon>Metazoa</taxon>
        <taxon>Ecdysozoa</taxon>
        <taxon>Arthropoda</taxon>
        <taxon>Hexapoda</taxon>
        <taxon>Collembola</taxon>
        <taxon>Symphypleona</taxon>
        <taxon>Sminthuridae</taxon>
        <taxon>Allacma</taxon>
    </lineage>
</organism>
<dbReference type="FunFam" id="2.40.320.10:FF:000003">
    <property type="entry name" value="Uncharacterized protein, isoform C"/>
    <property type="match status" value="1"/>
</dbReference>
<dbReference type="AlphaFoldDB" id="A0A8J2NX63"/>